<accession>A0A9N9J2Y9</accession>
<name>A0A9N9J2Y9_9GLOM</name>
<gene>
    <name evidence="2" type="ORF">CPELLU_LOCUS15334</name>
</gene>
<feature type="region of interest" description="Disordered" evidence="1">
    <location>
        <begin position="39"/>
        <end position="76"/>
    </location>
</feature>
<dbReference type="AlphaFoldDB" id="A0A9N9J2Y9"/>
<feature type="compositionally biased region" description="Polar residues" evidence="1">
    <location>
        <begin position="67"/>
        <end position="76"/>
    </location>
</feature>
<proteinExistence type="predicted"/>
<sequence length="217" mass="24486">YTNSNAILNSDTNPEHNNTSSDELSSGKNISADLDMITDHSNETSNTDHSNKNNNSNCSNKKPSTNRQQECGQLVKTQSSTSNFQAYLNTHRITKPAKVVDAIKQLTISKMFYHAARQNTCQKKSINYALKVLEELTIILASFAEITQLLGGNKELDLTNMLTIFDEKEEENIVDVNEELEIIITANEDKFKLSQPQNTDNLVEKIKESLYKALDYY</sequence>
<evidence type="ECO:0000313" key="2">
    <source>
        <dbReference type="EMBL" id="CAG8761461.1"/>
    </source>
</evidence>
<dbReference type="EMBL" id="CAJVQA010019986">
    <property type="protein sequence ID" value="CAG8761461.1"/>
    <property type="molecule type" value="Genomic_DNA"/>
</dbReference>
<evidence type="ECO:0000256" key="1">
    <source>
        <dbReference type="SAM" id="MobiDB-lite"/>
    </source>
</evidence>
<reference evidence="2" key="1">
    <citation type="submission" date="2021-06" db="EMBL/GenBank/DDBJ databases">
        <authorList>
            <person name="Kallberg Y."/>
            <person name="Tangrot J."/>
            <person name="Rosling A."/>
        </authorList>
    </citation>
    <scope>NUCLEOTIDE SEQUENCE</scope>
    <source>
        <strain evidence="2">FL966</strain>
    </source>
</reference>
<evidence type="ECO:0000313" key="3">
    <source>
        <dbReference type="Proteomes" id="UP000789759"/>
    </source>
</evidence>
<feature type="region of interest" description="Disordered" evidence="1">
    <location>
        <begin position="1"/>
        <end position="27"/>
    </location>
</feature>
<dbReference type="OrthoDB" id="10500678at2759"/>
<dbReference type="Proteomes" id="UP000789759">
    <property type="component" value="Unassembled WGS sequence"/>
</dbReference>
<feature type="compositionally biased region" description="Low complexity" evidence="1">
    <location>
        <begin position="44"/>
        <end position="66"/>
    </location>
</feature>
<organism evidence="2 3">
    <name type="scientific">Cetraspora pellucida</name>
    <dbReference type="NCBI Taxonomy" id="1433469"/>
    <lineage>
        <taxon>Eukaryota</taxon>
        <taxon>Fungi</taxon>
        <taxon>Fungi incertae sedis</taxon>
        <taxon>Mucoromycota</taxon>
        <taxon>Glomeromycotina</taxon>
        <taxon>Glomeromycetes</taxon>
        <taxon>Diversisporales</taxon>
        <taxon>Gigasporaceae</taxon>
        <taxon>Cetraspora</taxon>
    </lineage>
</organism>
<comment type="caution">
    <text evidence="2">The sequence shown here is derived from an EMBL/GenBank/DDBJ whole genome shotgun (WGS) entry which is preliminary data.</text>
</comment>
<feature type="non-terminal residue" evidence="2">
    <location>
        <position position="217"/>
    </location>
</feature>
<protein>
    <submittedName>
        <fullName evidence="2">8791_t:CDS:1</fullName>
    </submittedName>
</protein>
<keyword evidence="3" id="KW-1185">Reference proteome</keyword>